<name>A0A9P9YAA7_9MUSC</name>
<evidence type="ECO:0000259" key="3">
    <source>
        <dbReference type="Pfam" id="PF14904"/>
    </source>
</evidence>
<evidence type="ECO:0000256" key="2">
    <source>
        <dbReference type="ARBA" id="ARBA00022679"/>
    </source>
</evidence>
<gene>
    <name evidence="4" type="ORF">M5D96_013966</name>
</gene>
<dbReference type="PANTHER" id="PTHR14614:SF130">
    <property type="entry name" value="PROTEIN-LYSINE N-METHYLTRANSFERASE EEF2KMT"/>
    <property type="match status" value="1"/>
</dbReference>
<dbReference type="InterPro" id="IPR019410">
    <property type="entry name" value="Methyltransf_16"/>
</dbReference>
<sequence>MSEKYGKLQQQFLCCYPVNKMAWSTVKLPLSWEEQQELMAATCGHPLNRRYPVRRSYLEAFLKQLMHLLKDQEDVHDDVYSNLCVRMGEGPGSGTSYAYKHYLMGPGAHITLRESNSFVSEGTTGLCTWEAALALADYVLQHPDLVRGKNVVELGAGAGLLGILLKLPALELKVGQVLLTDGSEPCVQLMRENIALNFNDKELAQEQEQEEEQQEVEKPQAEQLDWDSVSEFPWKCHAETDLLLAADVIYDDSQFDALLGALDYFYTRRGGQLETLLASTVRNVDTLHKFMAQLGIHGYKVTPCANVSACASHFCRDHTAAVQIISIRR</sequence>
<dbReference type="InterPro" id="IPR029426">
    <property type="entry name" value="FAM86_N"/>
</dbReference>
<dbReference type="GO" id="GO:0032991">
    <property type="term" value="C:protein-containing complex"/>
    <property type="evidence" value="ECO:0007669"/>
    <property type="project" value="TreeGrafter"/>
</dbReference>
<dbReference type="Pfam" id="PF10294">
    <property type="entry name" value="Methyltransf_16"/>
    <property type="match status" value="1"/>
</dbReference>
<keyword evidence="5" id="KW-1185">Reference proteome</keyword>
<evidence type="ECO:0000256" key="1">
    <source>
        <dbReference type="ARBA" id="ARBA00005511"/>
    </source>
</evidence>
<dbReference type="Proteomes" id="UP001059596">
    <property type="component" value="Unassembled WGS sequence"/>
</dbReference>
<comment type="caution">
    <text evidence="4">The sequence shown here is derived from an EMBL/GenBank/DDBJ whole genome shotgun (WGS) entry which is preliminary data.</text>
</comment>
<accession>A0A9P9YAA7</accession>
<dbReference type="EMBL" id="JAMKOV010000154">
    <property type="protein sequence ID" value="KAI8033283.1"/>
    <property type="molecule type" value="Genomic_DNA"/>
</dbReference>
<evidence type="ECO:0000313" key="5">
    <source>
        <dbReference type="Proteomes" id="UP001059596"/>
    </source>
</evidence>
<evidence type="ECO:0000313" key="4">
    <source>
        <dbReference type="EMBL" id="KAI8033283.1"/>
    </source>
</evidence>
<dbReference type="OrthoDB" id="194386at2759"/>
<organism evidence="4 5">
    <name type="scientific">Drosophila gunungcola</name>
    <name type="common">fruit fly</name>
    <dbReference type="NCBI Taxonomy" id="103775"/>
    <lineage>
        <taxon>Eukaryota</taxon>
        <taxon>Metazoa</taxon>
        <taxon>Ecdysozoa</taxon>
        <taxon>Arthropoda</taxon>
        <taxon>Hexapoda</taxon>
        <taxon>Insecta</taxon>
        <taxon>Pterygota</taxon>
        <taxon>Neoptera</taxon>
        <taxon>Endopterygota</taxon>
        <taxon>Diptera</taxon>
        <taxon>Brachycera</taxon>
        <taxon>Muscomorpha</taxon>
        <taxon>Ephydroidea</taxon>
        <taxon>Drosophilidae</taxon>
        <taxon>Drosophila</taxon>
        <taxon>Sophophora</taxon>
    </lineage>
</organism>
<dbReference type="InterPro" id="IPR029063">
    <property type="entry name" value="SAM-dependent_MTases_sf"/>
</dbReference>
<keyword evidence="2" id="KW-0808">Transferase</keyword>
<dbReference type="Gene3D" id="3.40.50.150">
    <property type="entry name" value="Vaccinia Virus protein VP39"/>
    <property type="match status" value="1"/>
</dbReference>
<comment type="similarity">
    <text evidence="1">Belongs to the class I-like SAM-binding methyltransferase superfamily. EEF2KMT family.</text>
</comment>
<dbReference type="Pfam" id="PF14904">
    <property type="entry name" value="FAM86"/>
    <property type="match status" value="1"/>
</dbReference>
<dbReference type="GO" id="GO:0016740">
    <property type="term" value="F:transferase activity"/>
    <property type="evidence" value="ECO:0007669"/>
    <property type="project" value="UniProtKB-KW"/>
</dbReference>
<dbReference type="PANTHER" id="PTHR14614">
    <property type="entry name" value="HEPATOCELLULAR CARCINOMA-ASSOCIATED ANTIGEN"/>
    <property type="match status" value="1"/>
</dbReference>
<dbReference type="SUPFAM" id="SSF53335">
    <property type="entry name" value="S-adenosyl-L-methionine-dependent methyltransferases"/>
    <property type="match status" value="1"/>
</dbReference>
<feature type="domain" description="FAM86 N-terminal" evidence="3">
    <location>
        <begin position="7"/>
        <end position="82"/>
    </location>
</feature>
<reference evidence="4" key="1">
    <citation type="journal article" date="2023" name="Genome Biol. Evol.">
        <title>Long-read-based Genome Assembly of Drosophila gunungcola Reveals Fewer Chemosensory Genes in Flower-breeding Species.</title>
        <authorList>
            <person name="Negi A."/>
            <person name="Liao B.Y."/>
            <person name="Yeh S.D."/>
        </authorList>
    </citation>
    <scope>NUCLEOTIDE SEQUENCE</scope>
    <source>
        <strain evidence="4">Sukarami</strain>
    </source>
</reference>
<protein>
    <recommendedName>
        <fullName evidence="3">FAM86 N-terminal domain-containing protein</fullName>
    </recommendedName>
</protein>
<dbReference type="AlphaFoldDB" id="A0A9P9YAA7"/>
<dbReference type="CDD" id="cd02440">
    <property type="entry name" value="AdoMet_MTases"/>
    <property type="match status" value="1"/>
</dbReference>
<proteinExistence type="inferred from homology"/>